<dbReference type="PANTHER" id="PTHR34861">
    <property type="match status" value="1"/>
</dbReference>
<accession>A0A0D2JC95</accession>
<dbReference type="GeneID" id="25292767"/>
<proteinExistence type="inferred from homology"/>
<dbReference type="RefSeq" id="XP_013273856.1">
    <property type="nucleotide sequence ID" value="XM_013418402.1"/>
</dbReference>
<gene>
    <name evidence="2" type="ORF">Z518_04696</name>
</gene>
<dbReference type="STRING" id="1442369.A0A0D2JC95"/>
<dbReference type="HOGENOM" id="CLU_030671_1_0_1"/>
<keyword evidence="3" id="KW-1185">Reference proteome</keyword>
<dbReference type="EMBL" id="KN847477">
    <property type="protein sequence ID" value="KIX06720.1"/>
    <property type="molecule type" value="Genomic_DNA"/>
</dbReference>
<reference evidence="2 3" key="1">
    <citation type="submission" date="2015-01" db="EMBL/GenBank/DDBJ databases">
        <title>The Genome Sequence of Rhinocladiella mackenzie CBS 650.93.</title>
        <authorList>
            <consortium name="The Broad Institute Genomics Platform"/>
            <person name="Cuomo C."/>
            <person name="de Hoog S."/>
            <person name="Gorbushina A."/>
            <person name="Stielow B."/>
            <person name="Teixiera M."/>
            <person name="Abouelleil A."/>
            <person name="Chapman S.B."/>
            <person name="Priest M."/>
            <person name="Young S.K."/>
            <person name="Wortman J."/>
            <person name="Nusbaum C."/>
            <person name="Birren B."/>
        </authorList>
    </citation>
    <scope>NUCLEOTIDE SEQUENCE [LARGE SCALE GENOMIC DNA]</scope>
    <source>
        <strain evidence="2 3">CBS 650.93</strain>
    </source>
</reference>
<evidence type="ECO:0000313" key="2">
    <source>
        <dbReference type="EMBL" id="KIX06720.1"/>
    </source>
</evidence>
<dbReference type="PANTHER" id="PTHR34861:SF11">
    <property type="entry name" value="CYCLASE"/>
    <property type="match status" value="1"/>
</dbReference>
<dbReference type="OrthoDB" id="5396at2759"/>
<dbReference type="InterPro" id="IPR007325">
    <property type="entry name" value="KFase/CYL"/>
</dbReference>
<dbReference type="InterPro" id="IPR037175">
    <property type="entry name" value="KFase_sf"/>
</dbReference>
<dbReference type="Gene3D" id="3.50.30.50">
    <property type="entry name" value="Putative cyclase"/>
    <property type="match status" value="1"/>
</dbReference>
<dbReference type="VEuPathDB" id="FungiDB:Z518_04696"/>
<sequence>MPARPPFDSLPFRKGDPPFSAWGLYGESEQLGALNLLTAENTRAAAQSEIKTGVRVSLDPPVNSLLQPTHGRQGLKHTIFRRGEGRPVHDDVLEFNTQIGAQWDGFRHMAYLKLRLFYNNTPVDTISGHNPDPTVLGTDAWVRNGSIVGRGVLLDFHSYALSKGINYERLGQKADYAISVEELKDCAAAQGVEIRSGDILFVRSGFWAAYRALNDQQKKEWSEENPTVWVGVETTRKMAQFLWDSGISACAGDAPGWERIPNYNSPPEAGLEGLSLHEIMLGGWGMPIGEMFDLEALSEQCKRQKRWSFFFTSAPLHVEGGVGSPPNTIAIF</sequence>
<evidence type="ECO:0000256" key="1">
    <source>
        <dbReference type="ARBA" id="ARBA00007865"/>
    </source>
</evidence>
<dbReference type="Pfam" id="PF04199">
    <property type="entry name" value="Cyclase"/>
    <property type="match status" value="1"/>
</dbReference>
<comment type="similarity">
    <text evidence="1">Belongs to the Cyclase 1 superfamily.</text>
</comment>
<protein>
    <submittedName>
        <fullName evidence="2">Rhinocladiella mackenziei CBS 650.93 unplaced genomic scaffold supercont1.3, whole genome shotgun sequence</fullName>
    </submittedName>
</protein>
<evidence type="ECO:0000313" key="3">
    <source>
        <dbReference type="Proteomes" id="UP000053617"/>
    </source>
</evidence>
<dbReference type="Proteomes" id="UP000053617">
    <property type="component" value="Unassembled WGS sequence"/>
</dbReference>
<dbReference type="AlphaFoldDB" id="A0A0D2JC95"/>
<dbReference type="SUPFAM" id="SSF102198">
    <property type="entry name" value="Putative cyclase"/>
    <property type="match status" value="1"/>
</dbReference>
<name>A0A0D2JC95_9EURO</name>
<organism evidence="2 3">
    <name type="scientific">Rhinocladiella mackenziei CBS 650.93</name>
    <dbReference type="NCBI Taxonomy" id="1442369"/>
    <lineage>
        <taxon>Eukaryota</taxon>
        <taxon>Fungi</taxon>
        <taxon>Dikarya</taxon>
        <taxon>Ascomycota</taxon>
        <taxon>Pezizomycotina</taxon>
        <taxon>Eurotiomycetes</taxon>
        <taxon>Chaetothyriomycetidae</taxon>
        <taxon>Chaetothyriales</taxon>
        <taxon>Herpotrichiellaceae</taxon>
        <taxon>Rhinocladiella</taxon>
    </lineage>
</organism>
<dbReference type="GO" id="GO:0019441">
    <property type="term" value="P:L-tryptophan catabolic process to kynurenine"/>
    <property type="evidence" value="ECO:0007669"/>
    <property type="project" value="InterPro"/>
</dbReference>
<dbReference type="GO" id="GO:0004061">
    <property type="term" value="F:arylformamidase activity"/>
    <property type="evidence" value="ECO:0007669"/>
    <property type="project" value="InterPro"/>
</dbReference>